<keyword evidence="6" id="KW-1185">Reference proteome</keyword>
<dbReference type="PANTHER" id="PTHR30050:SF4">
    <property type="entry name" value="ATP-BINDING PROTEIN RV3427C IN INSERTION SEQUENCE-RELATED"/>
    <property type="match status" value="1"/>
</dbReference>
<dbReference type="PANTHER" id="PTHR30050">
    <property type="entry name" value="CHROMOSOMAL REPLICATION INITIATOR PROTEIN DNAA"/>
    <property type="match status" value="1"/>
</dbReference>
<dbReference type="GO" id="GO:0006260">
    <property type="term" value="P:DNA replication"/>
    <property type="evidence" value="ECO:0007669"/>
    <property type="project" value="TreeGrafter"/>
</dbReference>
<comment type="similarity">
    <text evidence="1">Belongs to the IS21/IS1162 putative ATP-binding protein family.</text>
</comment>
<dbReference type="InterPro" id="IPR002611">
    <property type="entry name" value="IstB_ATP-bd"/>
</dbReference>
<dbReference type="EMBL" id="QMFY01000003">
    <property type="protein sequence ID" value="RAW01530.1"/>
    <property type="molecule type" value="Genomic_DNA"/>
</dbReference>
<dbReference type="AlphaFoldDB" id="A0A364Y3K4"/>
<dbReference type="SUPFAM" id="SSF52540">
    <property type="entry name" value="P-loop containing nucleoside triphosphate hydrolases"/>
    <property type="match status" value="1"/>
</dbReference>
<gene>
    <name evidence="5" type="ORF">DQQ10_07675</name>
</gene>
<feature type="domain" description="AAA+ ATPase" evidence="4">
    <location>
        <begin position="98"/>
        <end position="235"/>
    </location>
</feature>
<accession>A0A364Y3K4</accession>
<reference evidence="5 6" key="1">
    <citation type="submission" date="2018-06" db="EMBL/GenBank/DDBJ databases">
        <title>Chryseolinea flavus sp. nov., a member of the phylum Bacteroidetes isolated from soil.</title>
        <authorList>
            <person name="Li Y."/>
            <person name="Wang J."/>
        </authorList>
    </citation>
    <scope>NUCLEOTIDE SEQUENCE [LARGE SCALE GENOMIC DNA]</scope>
    <source>
        <strain evidence="5 6">SDU1-6</strain>
    </source>
</reference>
<dbReference type="CDD" id="cd00009">
    <property type="entry name" value="AAA"/>
    <property type="match status" value="1"/>
</dbReference>
<organism evidence="5 6">
    <name type="scientific">Pseudochryseolinea flava</name>
    <dbReference type="NCBI Taxonomy" id="2059302"/>
    <lineage>
        <taxon>Bacteria</taxon>
        <taxon>Pseudomonadati</taxon>
        <taxon>Bacteroidota</taxon>
        <taxon>Cytophagia</taxon>
        <taxon>Cytophagales</taxon>
        <taxon>Fulvivirgaceae</taxon>
        <taxon>Pseudochryseolinea</taxon>
    </lineage>
</organism>
<keyword evidence="3 5" id="KW-0067">ATP-binding</keyword>
<dbReference type="NCBIfam" id="NF038214">
    <property type="entry name" value="IS21_help_AAA"/>
    <property type="match status" value="1"/>
</dbReference>
<evidence type="ECO:0000256" key="1">
    <source>
        <dbReference type="ARBA" id="ARBA00008059"/>
    </source>
</evidence>
<evidence type="ECO:0000259" key="4">
    <source>
        <dbReference type="SMART" id="SM00382"/>
    </source>
</evidence>
<sequence length="249" mass="28169">MNTTATLEQLKELKLQGMSRSYEAVLQLPVNQHPEAHHLIAQLSEAERQSRVQYKTQLYLKLSKLRYAGSLEEISYSASRNLAKEQILQLADCSYIDRSENILISGATGAGKSFLACALGHQACAMGYKTLYLNLNRFTEKIMVAKLDGSFVKLLNQLDKVSLLILDDFGLAPMDQNTRLALLQILEDRYNKKSVVIASQLPINKWHEYIAEPTLADAIMDRLMANAHRFELKGESLRKKSIKNTPEKR</sequence>
<dbReference type="GO" id="GO:0005524">
    <property type="term" value="F:ATP binding"/>
    <property type="evidence" value="ECO:0007669"/>
    <property type="project" value="UniProtKB-KW"/>
</dbReference>
<protein>
    <submittedName>
        <fullName evidence="5">ATP-binding protein</fullName>
    </submittedName>
</protein>
<proteinExistence type="inferred from homology"/>
<comment type="caution">
    <text evidence="5">The sequence shown here is derived from an EMBL/GenBank/DDBJ whole genome shotgun (WGS) entry which is preliminary data.</text>
</comment>
<dbReference type="InterPro" id="IPR047661">
    <property type="entry name" value="IstB"/>
</dbReference>
<evidence type="ECO:0000256" key="2">
    <source>
        <dbReference type="ARBA" id="ARBA00022741"/>
    </source>
</evidence>
<dbReference type="Pfam" id="PF01695">
    <property type="entry name" value="IstB_IS21"/>
    <property type="match status" value="1"/>
</dbReference>
<dbReference type="Gene3D" id="3.40.50.300">
    <property type="entry name" value="P-loop containing nucleotide triphosphate hydrolases"/>
    <property type="match status" value="1"/>
</dbReference>
<dbReference type="Proteomes" id="UP000251889">
    <property type="component" value="Unassembled WGS sequence"/>
</dbReference>
<keyword evidence="2" id="KW-0547">Nucleotide-binding</keyword>
<dbReference type="RefSeq" id="WP_112746269.1">
    <property type="nucleotide sequence ID" value="NZ_QMFY01000003.1"/>
</dbReference>
<evidence type="ECO:0000313" key="5">
    <source>
        <dbReference type="EMBL" id="RAW01530.1"/>
    </source>
</evidence>
<dbReference type="OrthoDB" id="8064373at2"/>
<dbReference type="InterPro" id="IPR028350">
    <property type="entry name" value="DNAC/IstB-like"/>
</dbReference>
<name>A0A364Y3K4_9BACT</name>
<dbReference type="InterPro" id="IPR027417">
    <property type="entry name" value="P-loop_NTPase"/>
</dbReference>
<dbReference type="SMART" id="SM00382">
    <property type="entry name" value="AAA"/>
    <property type="match status" value="1"/>
</dbReference>
<evidence type="ECO:0000313" key="6">
    <source>
        <dbReference type="Proteomes" id="UP000251889"/>
    </source>
</evidence>
<dbReference type="PIRSF" id="PIRSF003073">
    <property type="entry name" value="DNAC_TnpB_IstB"/>
    <property type="match status" value="1"/>
</dbReference>
<evidence type="ECO:0000256" key="3">
    <source>
        <dbReference type="ARBA" id="ARBA00022840"/>
    </source>
</evidence>
<dbReference type="InterPro" id="IPR003593">
    <property type="entry name" value="AAA+_ATPase"/>
</dbReference>